<dbReference type="Gene3D" id="3.30.559.30">
    <property type="entry name" value="Nonribosomal peptide synthetase, condensation domain"/>
    <property type="match status" value="1"/>
</dbReference>
<dbReference type="InterPro" id="IPR001242">
    <property type="entry name" value="Condensation_dom"/>
</dbReference>
<dbReference type="InterPro" id="IPR000873">
    <property type="entry name" value="AMP-dep_synth/lig_dom"/>
</dbReference>
<dbReference type="Gene3D" id="3.30.559.10">
    <property type="entry name" value="Chloramphenicol acetyltransferase-like domain"/>
    <property type="match status" value="1"/>
</dbReference>
<gene>
    <name evidence="6" type="ORF">FISHEDRAFT_48637</name>
</gene>
<dbReference type="Pfam" id="PF00501">
    <property type="entry name" value="AMP-binding"/>
    <property type="match status" value="1"/>
</dbReference>
<dbReference type="SUPFAM" id="SSF52777">
    <property type="entry name" value="CoA-dependent acyltransferases"/>
    <property type="match status" value="2"/>
</dbReference>
<dbReference type="InterPro" id="IPR020806">
    <property type="entry name" value="PKS_PP-bd"/>
</dbReference>
<dbReference type="GO" id="GO:0043041">
    <property type="term" value="P:amino acid activation for nonribosomal peptide biosynthetic process"/>
    <property type="evidence" value="ECO:0007669"/>
    <property type="project" value="TreeGrafter"/>
</dbReference>
<dbReference type="Gene3D" id="1.10.1200.10">
    <property type="entry name" value="ACP-like"/>
    <property type="match status" value="1"/>
</dbReference>
<dbReference type="PROSITE" id="PS50075">
    <property type="entry name" value="CARRIER"/>
    <property type="match status" value="1"/>
</dbReference>
<dbReference type="Proteomes" id="UP000054144">
    <property type="component" value="Unassembled WGS sequence"/>
</dbReference>
<dbReference type="Gene3D" id="3.30.300.30">
    <property type="match status" value="1"/>
</dbReference>
<dbReference type="InterPro" id="IPR045851">
    <property type="entry name" value="AMP-bd_C_sf"/>
</dbReference>
<dbReference type="InterPro" id="IPR025110">
    <property type="entry name" value="AMP-bd_C"/>
</dbReference>
<dbReference type="InterPro" id="IPR006162">
    <property type="entry name" value="Ppantetheine_attach_site"/>
</dbReference>
<keyword evidence="2" id="KW-0597">Phosphoprotein</keyword>
<keyword evidence="3" id="KW-0436">Ligase</keyword>
<dbReference type="CDD" id="cd19531">
    <property type="entry name" value="LCL_NRPS-like"/>
    <property type="match status" value="1"/>
</dbReference>
<proteinExistence type="predicted"/>
<evidence type="ECO:0000256" key="1">
    <source>
        <dbReference type="ARBA" id="ARBA00022450"/>
    </source>
</evidence>
<dbReference type="InterPro" id="IPR010071">
    <property type="entry name" value="AA_adenyl_dom"/>
</dbReference>
<dbReference type="PROSITE" id="PS00455">
    <property type="entry name" value="AMP_BINDING"/>
    <property type="match status" value="1"/>
</dbReference>
<dbReference type="CDD" id="cd05930">
    <property type="entry name" value="A_NRPS"/>
    <property type="match status" value="1"/>
</dbReference>
<accession>A0A0D7A6Z2</accession>
<dbReference type="Pfam" id="PF13193">
    <property type="entry name" value="AMP-binding_C"/>
    <property type="match status" value="1"/>
</dbReference>
<keyword evidence="1" id="KW-0596">Phosphopantetheine</keyword>
<dbReference type="PROSITE" id="PS00012">
    <property type="entry name" value="PHOSPHOPANTETHEINE"/>
    <property type="match status" value="1"/>
</dbReference>
<organism evidence="6 7">
    <name type="scientific">Fistulina hepatica ATCC 64428</name>
    <dbReference type="NCBI Taxonomy" id="1128425"/>
    <lineage>
        <taxon>Eukaryota</taxon>
        <taxon>Fungi</taxon>
        <taxon>Dikarya</taxon>
        <taxon>Basidiomycota</taxon>
        <taxon>Agaricomycotina</taxon>
        <taxon>Agaricomycetes</taxon>
        <taxon>Agaricomycetidae</taxon>
        <taxon>Agaricales</taxon>
        <taxon>Fistulinaceae</taxon>
        <taxon>Fistulina</taxon>
    </lineage>
</organism>
<feature type="domain" description="Carrier" evidence="5">
    <location>
        <begin position="201"/>
        <end position="279"/>
    </location>
</feature>
<evidence type="ECO:0000313" key="6">
    <source>
        <dbReference type="EMBL" id="KIY45686.1"/>
    </source>
</evidence>
<dbReference type="GO" id="GO:0016874">
    <property type="term" value="F:ligase activity"/>
    <property type="evidence" value="ECO:0007669"/>
    <property type="project" value="UniProtKB-KW"/>
</dbReference>
<dbReference type="AlphaFoldDB" id="A0A0D7A6Z2"/>
<keyword evidence="7" id="KW-1185">Reference proteome</keyword>
<dbReference type="InterPro" id="IPR020845">
    <property type="entry name" value="AMP-binding_CS"/>
</dbReference>
<dbReference type="GO" id="GO:0031177">
    <property type="term" value="F:phosphopantetheine binding"/>
    <property type="evidence" value="ECO:0007669"/>
    <property type="project" value="InterPro"/>
</dbReference>
<dbReference type="Pfam" id="PF00668">
    <property type="entry name" value="Condensation"/>
    <property type="match status" value="1"/>
</dbReference>
<dbReference type="InterPro" id="IPR023213">
    <property type="entry name" value="CAT-like_dom_sf"/>
</dbReference>
<dbReference type="PANTHER" id="PTHR45527">
    <property type="entry name" value="NONRIBOSOMAL PEPTIDE SYNTHETASE"/>
    <property type="match status" value="1"/>
</dbReference>
<dbReference type="InterPro" id="IPR009081">
    <property type="entry name" value="PP-bd_ACP"/>
</dbReference>
<sequence length="1168" mass="131047">MAIFILDEWKRPVPPGVVGSIYIGSLGLSRGYTDARLNQGTFLDCEDVFGKDADVDADVRLFRSSDQARWSCTTGCLDFVGRNDSEAKIRGQRIDLDGIDSALRHDSRVEDAATVIQTDLRGQQYLVSFVIPERCDSETRDRLPAMLRNALCETLPSYMVPSYMVLLDKFPTTNTGKIDRRTLGTWRPYEKNDETPTELPDGATNTERVILQVFREVLHRREDVNLTTSFFDLGGHSLLATQAISRIRKILGIDVQLSVRALFDAPTPSVLASFIDRLDTGVDKGYIPIPHRLRAINELSRLSFAQERLYFLEMLHPEEAAYIIPFVFRLVGDLDLDALRDAFNDLRCRHDILQVTYEEIGGVPMQRVHPCIPQALPLEDLTGHPESFSEHIKEELRRPFDLHAELPIRYKVYKLRDNEHVLCVCLHHLATDAWSDAILERELGLLYTAHRTGVPPSLPSLPITYFDFVVWQRDPAYSALHDAQLEHWVSVLKGSTAAEFPTDFRRPEVLSPRAGLERICILDEDVRALEHFASRFNATPFIVLLSVLRLLHYRLTGIEDAAIGNPIAGRNHIEVEPLVGFFVNTMAQRIVLDGGLRFAELCESVRRVAIAAYDAQDVAFERIVHELHPVRDLSRMPIVQIMIAVHPDEDVAFGYHEKGRLTVETVDVEPVTRFDMELHFVKARHGRGYEGKLLYSRDLYLESSAVRFVAQFLGLLRQATREVNGYDTVLDEFVLPGALESLERLDLLTDNSKPFPSSEGLGVLFKRSAVQHSHRVAVRDSLVSYTYESLDVVSDTIADRLSTLAIPDESLVGLLCPRSASYIACILGIIKAGLAYLPLDPQLPRQRLETLLEDIPSSSYVICDASLRSMLGDRVKWLAIDDLTAPPHTGTYDIRGSANGQSLAYVMYTSGSTGRPKAVLIEHHSIARLAFDRTVLDPRPGQIWAHISNAAFDSSTWEIWTPLLNGGTVICFDRMTVLDFHLLSRAFKEYSVDVAFLTTALMAKCLKEAPSLLQTLDILAMGGEMCDPRDVSAASLLVRGYVAHVYGPTESTTYATVYHVPRGHLFSGPVPIGRPLSNTTAYVLDNRRRLVPAGVVGELYLGGAGLARGYGDVEQTILAFVDVEINGVWKRLYRTGDRARWRSNDGQLEFLGRRDHQIKLRGQRIELG</sequence>
<name>A0A0D7A6Z2_9AGAR</name>
<evidence type="ECO:0000256" key="3">
    <source>
        <dbReference type="ARBA" id="ARBA00022598"/>
    </source>
</evidence>
<dbReference type="EMBL" id="KN882046">
    <property type="protein sequence ID" value="KIY45686.1"/>
    <property type="molecule type" value="Genomic_DNA"/>
</dbReference>
<evidence type="ECO:0000256" key="2">
    <source>
        <dbReference type="ARBA" id="ARBA00022553"/>
    </source>
</evidence>
<dbReference type="Gene3D" id="2.30.38.10">
    <property type="entry name" value="Luciferase, Domain 3"/>
    <property type="match status" value="2"/>
</dbReference>
<dbReference type="SMART" id="SM00823">
    <property type="entry name" value="PKS_PP"/>
    <property type="match status" value="1"/>
</dbReference>
<dbReference type="NCBIfam" id="TIGR01733">
    <property type="entry name" value="AA-adenyl-dom"/>
    <property type="match status" value="1"/>
</dbReference>
<dbReference type="Gene3D" id="3.40.50.980">
    <property type="match status" value="2"/>
</dbReference>
<protein>
    <submittedName>
        <fullName evidence="6">AMP-binding-domain-containing protein</fullName>
    </submittedName>
</protein>
<dbReference type="GO" id="GO:0044550">
    <property type="term" value="P:secondary metabolite biosynthetic process"/>
    <property type="evidence" value="ECO:0007669"/>
    <property type="project" value="TreeGrafter"/>
</dbReference>
<dbReference type="PANTHER" id="PTHR45527:SF1">
    <property type="entry name" value="FATTY ACID SYNTHASE"/>
    <property type="match status" value="1"/>
</dbReference>
<dbReference type="SUPFAM" id="SSF47336">
    <property type="entry name" value="ACP-like"/>
    <property type="match status" value="1"/>
</dbReference>
<dbReference type="InterPro" id="IPR036736">
    <property type="entry name" value="ACP-like_sf"/>
</dbReference>
<evidence type="ECO:0000256" key="4">
    <source>
        <dbReference type="ARBA" id="ARBA00023268"/>
    </source>
</evidence>
<dbReference type="OrthoDB" id="408177at2759"/>
<dbReference type="Pfam" id="PF00550">
    <property type="entry name" value="PP-binding"/>
    <property type="match status" value="1"/>
</dbReference>
<dbReference type="GO" id="GO:0005737">
    <property type="term" value="C:cytoplasm"/>
    <property type="evidence" value="ECO:0007669"/>
    <property type="project" value="TreeGrafter"/>
</dbReference>
<evidence type="ECO:0000313" key="7">
    <source>
        <dbReference type="Proteomes" id="UP000054144"/>
    </source>
</evidence>
<evidence type="ECO:0000259" key="5">
    <source>
        <dbReference type="PROSITE" id="PS50075"/>
    </source>
</evidence>
<dbReference type="SUPFAM" id="SSF56801">
    <property type="entry name" value="Acetyl-CoA synthetase-like"/>
    <property type="match status" value="2"/>
</dbReference>
<keyword evidence="4" id="KW-0511">Multifunctional enzyme</keyword>
<reference evidence="6 7" key="1">
    <citation type="journal article" date="2015" name="Fungal Genet. Biol.">
        <title>Evolution of novel wood decay mechanisms in Agaricales revealed by the genome sequences of Fistulina hepatica and Cylindrobasidium torrendii.</title>
        <authorList>
            <person name="Floudas D."/>
            <person name="Held B.W."/>
            <person name="Riley R."/>
            <person name="Nagy L.G."/>
            <person name="Koehler G."/>
            <person name="Ransdell A.S."/>
            <person name="Younus H."/>
            <person name="Chow J."/>
            <person name="Chiniquy J."/>
            <person name="Lipzen A."/>
            <person name="Tritt A."/>
            <person name="Sun H."/>
            <person name="Haridas S."/>
            <person name="LaButti K."/>
            <person name="Ohm R.A."/>
            <person name="Kues U."/>
            <person name="Blanchette R.A."/>
            <person name="Grigoriev I.V."/>
            <person name="Minto R.E."/>
            <person name="Hibbett D.S."/>
        </authorList>
    </citation>
    <scope>NUCLEOTIDE SEQUENCE [LARGE SCALE GENOMIC DNA]</scope>
    <source>
        <strain evidence="6 7">ATCC 64428</strain>
    </source>
</reference>